<evidence type="ECO:0000313" key="1">
    <source>
        <dbReference type="Proteomes" id="UP000887578"/>
    </source>
</evidence>
<evidence type="ECO:0000313" key="2">
    <source>
        <dbReference type="WBParaSite" id="PDA_v2.g12795.t1"/>
    </source>
</evidence>
<dbReference type="AlphaFoldDB" id="A0A914PDF0"/>
<proteinExistence type="predicted"/>
<keyword evidence="1" id="KW-1185">Reference proteome</keyword>
<sequence length="128" mass="14745">MVSFADIATIINTFFVSKFMFVEAWKPWIFEHQGLHHILWLISGYLIYSQGIFHSAIAINRCWVSFSLTTANSKMGKLGQKMIKVLPILPFTILSVRFWGHTQTVYTPTGDLTSFYVESFIKNVCLFL</sequence>
<accession>A0A914PDF0</accession>
<name>A0A914PDF0_9BILA</name>
<dbReference type="Pfam" id="PF10323">
    <property type="entry name" value="7TM_GPCR_Srv"/>
    <property type="match status" value="1"/>
</dbReference>
<dbReference type="WBParaSite" id="PDA_v2.g12795.t1">
    <property type="protein sequence ID" value="PDA_v2.g12795.t1"/>
    <property type="gene ID" value="PDA_v2.g12795"/>
</dbReference>
<dbReference type="Proteomes" id="UP000887578">
    <property type="component" value="Unplaced"/>
</dbReference>
<dbReference type="InterPro" id="IPR019426">
    <property type="entry name" value="7TM_GPCR_serpentine_rcpt_Srv"/>
</dbReference>
<protein>
    <submittedName>
        <fullName evidence="2">Uncharacterized protein</fullName>
    </submittedName>
</protein>
<reference evidence="2" key="1">
    <citation type="submission" date="2022-11" db="UniProtKB">
        <authorList>
            <consortium name="WormBaseParasite"/>
        </authorList>
    </citation>
    <scope>IDENTIFICATION</scope>
</reference>
<organism evidence="1 2">
    <name type="scientific">Panagrolaimus davidi</name>
    <dbReference type="NCBI Taxonomy" id="227884"/>
    <lineage>
        <taxon>Eukaryota</taxon>
        <taxon>Metazoa</taxon>
        <taxon>Ecdysozoa</taxon>
        <taxon>Nematoda</taxon>
        <taxon>Chromadorea</taxon>
        <taxon>Rhabditida</taxon>
        <taxon>Tylenchina</taxon>
        <taxon>Panagrolaimomorpha</taxon>
        <taxon>Panagrolaimoidea</taxon>
        <taxon>Panagrolaimidae</taxon>
        <taxon>Panagrolaimus</taxon>
    </lineage>
</organism>